<dbReference type="EMBL" id="CAJNOO010000388">
    <property type="protein sequence ID" value="CAF0928422.1"/>
    <property type="molecule type" value="Genomic_DNA"/>
</dbReference>
<dbReference type="PROSITE" id="PS50104">
    <property type="entry name" value="TIR"/>
    <property type="match status" value="1"/>
</dbReference>
<dbReference type="Gene3D" id="3.40.50.10140">
    <property type="entry name" value="Toll/interleukin-1 receptor homology (TIR) domain"/>
    <property type="match status" value="1"/>
</dbReference>
<dbReference type="AlphaFoldDB" id="A0A814BN23"/>
<dbReference type="PANTHER" id="PTHR46270:SF2">
    <property type="entry name" value="TIR DOMAIN-CONTAINING PROTEIN"/>
    <property type="match status" value="1"/>
</dbReference>
<proteinExistence type="predicted"/>
<protein>
    <recommendedName>
        <fullName evidence="2">TIR domain-containing protein</fullName>
    </recommendedName>
</protein>
<dbReference type="OrthoDB" id="10252328at2759"/>
<evidence type="ECO:0000313" key="4">
    <source>
        <dbReference type="Proteomes" id="UP000663882"/>
    </source>
</evidence>
<sequence>MTFALLSTSEEIKQHRKRMNDVLDELLQIVIDASQSEEYRVDGFHISEPLIVLVRLICYDRTLDYILQHAQVDFCEEKEEPTVKFFIDLFLKYYSTVKEDDPMKVLTCTALVNILWSVSLRPQYKEELQSDEELKKLIEQIANGKQDDQPSTYYVPRYIENIQKAAQGVLCNISDLQKESEKLERQNVLDLRALVLNMMSESADSPTDPKQRKPSIMISYSHGDNEVCTQLYNELEKRHEEFDIWIDRKYCKTGYLWGKIADGIADASVVLCILSQKYYESKSCQQEFVYAHDHLKKQVIPVFIEQDKPPGWIAIHTCMLKYVRFRQTQPLEGKKLSELMEMIDEYLSLNNRKDDEKKKNVMAHTCPAHYEPPPSATTPTATSNVMKKDSNLELEHIITRPTTTTKPTINLFEKPIRAWKSDDVAQWFQQNRILPELCVLYDFDDGSELLNYYNNISTDEKSNTQYQIYSQAYSQENNGKILLPHQFTRFVTALRKLYIEHDPKSETTATQPIIYTSSKLSQRNYSRIPRRSSLSKA</sequence>
<dbReference type="SMART" id="SM00255">
    <property type="entry name" value="TIR"/>
    <property type="match status" value="1"/>
</dbReference>
<feature type="domain" description="TIR" evidence="2">
    <location>
        <begin position="212"/>
        <end position="340"/>
    </location>
</feature>
<dbReference type="Proteomes" id="UP000663882">
    <property type="component" value="Unassembled WGS sequence"/>
</dbReference>
<dbReference type="PANTHER" id="PTHR46270">
    <property type="entry name" value="ARMADILLO-TYPE FOLD-RELATED"/>
    <property type="match status" value="1"/>
</dbReference>
<dbReference type="Pfam" id="PF13676">
    <property type="entry name" value="TIR_2"/>
    <property type="match status" value="1"/>
</dbReference>
<reference evidence="3" key="1">
    <citation type="submission" date="2021-02" db="EMBL/GenBank/DDBJ databases">
        <authorList>
            <person name="Nowell W R."/>
        </authorList>
    </citation>
    <scope>NUCLEOTIDE SEQUENCE</scope>
</reference>
<dbReference type="InterPro" id="IPR000157">
    <property type="entry name" value="TIR_dom"/>
</dbReference>
<feature type="coiled-coil region" evidence="1">
    <location>
        <begin position="159"/>
        <end position="186"/>
    </location>
</feature>
<comment type="caution">
    <text evidence="3">The sequence shown here is derived from an EMBL/GenBank/DDBJ whole genome shotgun (WGS) entry which is preliminary data.</text>
</comment>
<gene>
    <name evidence="3" type="ORF">RFH988_LOCUS10400</name>
</gene>
<dbReference type="InterPro" id="IPR035897">
    <property type="entry name" value="Toll_tir_struct_dom_sf"/>
</dbReference>
<name>A0A814BN23_9BILA</name>
<dbReference type="GO" id="GO:0007165">
    <property type="term" value="P:signal transduction"/>
    <property type="evidence" value="ECO:0007669"/>
    <property type="project" value="InterPro"/>
</dbReference>
<dbReference type="SUPFAM" id="SSF52200">
    <property type="entry name" value="Toll/Interleukin receptor TIR domain"/>
    <property type="match status" value="1"/>
</dbReference>
<evidence type="ECO:0000256" key="1">
    <source>
        <dbReference type="SAM" id="Coils"/>
    </source>
</evidence>
<evidence type="ECO:0000259" key="2">
    <source>
        <dbReference type="PROSITE" id="PS50104"/>
    </source>
</evidence>
<keyword evidence="1" id="KW-0175">Coiled coil</keyword>
<organism evidence="3 4">
    <name type="scientific">Rotaria sordida</name>
    <dbReference type="NCBI Taxonomy" id="392033"/>
    <lineage>
        <taxon>Eukaryota</taxon>
        <taxon>Metazoa</taxon>
        <taxon>Spiralia</taxon>
        <taxon>Gnathifera</taxon>
        <taxon>Rotifera</taxon>
        <taxon>Eurotatoria</taxon>
        <taxon>Bdelloidea</taxon>
        <taxon>Philodinida</taxon>
        <taxon>Philodinidae</taxon>
        <taxon>Rotaria</taxon>
    </lineage>
</organism>
<evidence type="ECO:0000313" key="3">
    <source>
        <dbReference type="EMBL" id="CAF0928422.1"/>
    </source>
</evidence>
<accession>A0A814BN23</accession>